<evidence type="ECO:0000313" key="1">
    <source>
        <dbReference type="EMBL" id="KKN38225.1"/>
    </source>
</evidence>
<reference evidence="1" key="1">
    <citation type="journal article" date="2015" name="Nature">
        <title>Complex archaea that bridge the gap between prokaryotes and eukaryotes.</title>
        <authorList>
            <person name="Spang A."/>
            <person name="Saw J.H."/>
            <person name="Jorgensen S.L."/>
            <person name="Zaremba-Niedzwiedzka K."/>
            <person name="Martijn J."/>
            <person name="Lind A.E."/>
            <person name="van Eijk R."/>
            <person name="Schleper C."/>
            <person name="Guy L."/>
            <person name="Ettema T.J."/>
        </authorList>
    </citation>
    <scope>NUCLEOTIDE SEQUENCE</scope>
</reference>
<comment type="caution">
    <text evidence="1">The sequence shown here is derived from an EMBL/GenBank/DDBJ whole genome shotgun (WGS) entry which is preliminary data.</text>
</comment>
<name>A0A0F9Q2Q7_9ZZZZ</name>
<accession>A0A0F9Q2Q7</accession>
<sequence length="165" mass="18783">MTHLSEDRVKDLFRDIEGRIKRGNPNPIRYLKNLHPSKDEIEGLEWRYRLSGYLEGLAVSDQMDNGFIEPLVATLFSRADVSDGDRPGRARPFSIDIVTEQRKTFSFDVPAMNPLDAYVQLTKRTAYKSIPGIEVIKVFEGLLPDRTSGVQPLRTFHTGELIFTS</sequence>
<protein>
    <submittedName>
        <fullName evidence="1">Uncharacterized protein</fullName>
    </submittedName>
</protein>
<dbReference type="EMBL" id="LAZR01001844">
    <property type="protein sequence ID" value="KKN38225.1"/>
    <property type="molecule type" value="Genomic_DNA"/>
</dbReference>
<proteinExistence type="predicted"/>
<gene>
    <name evidence="1" type="ORF">LCGC14_0755700</name>
</gene>
<organism evidence="1">
    <name type="scientific">marine sediment metagenome</name>
    <dbReference type="NCBI Taxonomy" id="412755"/>
    <lineage>
        <taxon>unclassified sequences</taxon>
        <taxon>metagenomes</taxon>
        <taxon>ecological metagenomes</taxon>
    </lineage>
</organism>
<dbReference type="AlphaFoldDB" id="A0A0F9Q2Q7"/>